<reference evidence="1" key="1">
    <citation type="submission" date="2020-05" db="EMBL/GenBank/DDBJ databases">
        <authorList>
            <person name="Chiriac C."/>
            <person name="Salcher M."/>
            <person name="Ghai R."/>
            <person name="Kavagutti S V."/>
        </authorList>
    </citation>
    <scope>NUCLEOTIDE SEQUENCE</scope>
</reference>
<evidence type="ECO:0000313" key="1">
    <source>
        <dbReference type="EMBL" id="CAB4219081.1"/>
    </source>
</evidence>
<gene>
    <name evidence="1" type="ORF">UFOVP1604_164</name>
</gene>
<accession>A0A6J5SWS6</accession>
<sequence length="123" mass="14773">MIMKKFKPKCVADMKDPKCHWYVRIYVRHDFLIEDIGVDKVTMNKGFKSEFFEEVEARFIEWGYGEYRISFPFDGPGSDKPWNSDVRRLDIRYSDTAKYKEWSDDYVFVLQIKAEPDFKSQCV</sequence>
<proteinExistence type="predicted"/>
<protein>
    <submittedName>
        <fullName evidence="1">Uncharacterized protein</fullName>
    </submittedName>
</protein>
<dbReference type="EMBL" id="LR797474">
    <property type="protein sequence ID" value="CAB4219081.1"/>
    <property type="molecule type" value="Genomic_DNA"/>
</dbReference>
<organism evidence="1">
    <name type="scientific">uncultured Caudovirales phage</name>
    <dbReference type="NCBI Taxonomy" id="2100421"/>
    <lineage>
        <taxon>Viruses</taxon>
        <taxon>Duplodnaviria</taxon>
        <taxon>Heunggongvirae</taxon>
        <taxon>Uroviricota</taxon>
        <taxon>Caudoviricetes</taxon>
        <taxon>Peduoviridae</taxon>
        <taxon>Maltschvirus</taxon>
        <taxon>Maltschvirus maltsch</taxon>
    </lineage>
</organism>
<name>A0A6J5SWS6_9CAUD</name>